<evidence type="ECO:0000256" key="5">
    <source>
        <dbReference type="ARBA" id="ARBA00022741"/>
    </source>
</evidence>
<keyword evidence="3 12" id="KW-0436">Ligase</keyword>
<dbReference type="Gene3D" id="3.30.1490.20">
    <property type="entry name" value="ATP-grasp fold, A domain"/>
    <property type="match status" value="1"/>
</dbReference>
<dbReference type="GO" id="GO:0000287">
    <property type="term" value="F:magnesium ion binding"/>
    <property type="evidence" value="ECO:0007669"/>
    <property type="project" value="InterPro"/>
</dbReference>
<evidence type="ECO:0000259" key="10">
    <source>
        <dbReference type="Pfam" id="PF06849"/>
    </source>
</evidence>
<dbReference type="PANTHER" id="PTHR38147">
    <property type="entry name" value="5-FORMAMINOIMIDAZOLE-4-CARBOXAMIDE-1-(BETA)-D-RIBOFURANOSYL 5'-MONOPHOSPHATE SYNTHETASE-RELATED"/>
    <property type="match status" value="1"/>
</dbReference>
<comment type="cofactor">
    <cofactor evidence="2">
        <name>Mg(2+)</name>
        <dbReference type="ChEBI" id="CHEBI:18420"/>
    </cofactor>
</comment>
<dbReference type="PIRSF" id="PIRSF004602">
    <property type="entry name" value="ATPgrasp_PurP"/>
    <property type="match status" value="1"/>
</dbReference>
<feature type="domain" description="IMP biosynthesis enzyme PurP N-terminal" evidence="10">
    <location>
        <begin position="13"/>
        <end position="130"/>
    </location>
</feature>
<evidence type="ECO:0000313" key="12">
    <source>
        <dbReference type="EMBL" id="HHR40321.1"/>
    </source>
</evidence>
<comment type="cofactor">
    <cofactor evidence="1">
        <name>Mn(2+)</name>
        <dbReference type="ChEBI" id="CHEBI:29035"/>
    </cofactor>
</comment>
<dbReference type="SUPFAM" id="SSF52440">
    <property type="entry name" value="PreATP-grasp domain"/>
    <property type="match status" value="1"/>
</dbReference>
<dbReference type="InterPro" id="IPR023656">
    <property type="entry name" value="IMP_biosynth_PurP"/>
</dbReference>
<proteinExistence type="predicted"/>
<dbReference type="SUPFAM" id="SSF56059">
    <property type="entry name" value="Glutathione synthetase ATP-binding domain-like"/>
    <property type="match status" value="1"/>
</dbReference>
<feature type="domain" description="IMP biosynthesis enzyme PurP C-terminal" evidence="11">
    <location>
        <begin position="173"/>
        <end position="331"/>
    </location>
</feature>
<keyword evidence="4" id="KW-0479">Metal-binding</keyword>
<dbReference type="InterPro" id="IPR009720">
    <property type="entry name" value="IMP_biosynth_PurP_C"/>
</dbReference>
<dbReference type="Pfam" id="PF06973">
    <property type="entry name" value="DUF1297"/>
    <property type="match status" value="1"/>
</dbReference>
<dbReference type="AlphaFoldDB" id="A0A7C5YET4"/>
<evidence type="ECO:0000256" key="4">
    <source>
        <dbReference type="ARBA" id="ARBA00022723"/>
    </source>
</evidence>
<comment type="caution">
    <text evidence="12">The sequence shown here is derived from an EMBL/GenBank/DDBJ whole genome shotgun (WGS) entry which is preliminary data.</text>
</comment>
<protein>
    <submittedName>
        <fullName evidence="12">Formate--phosphoribosylaminoimidazolecarboxamide ligase</fullName>
    </submittedName>
</protein>
<dbReference type="GO" id="GO:0016879">
    <property type="term" value="F:ligase activity, forming carbon-nitrogen bonds"/>
    <property type="evidence" value="ECO:0007669"/>
    <property type="project" value="InterPro"/>
</dbReference>
<dbReference type="EMBL" id="DRXS01000037">
    <property type="protein sequence ID" value="HHR40321.1"/>
    <property type="molecule type" value="Genomic_DNA"/>
</dbReference>
<dbReference type="InterPro" id="IPR013815">
    <property type="entry name" value="ATP_grasp_subdomain_1"/>
</dbReference>
<gene>
    <name evidence="12" type="ORF">ENM42_00665</name>
</gene>
<dbReference type="Gene3D" id="3.30.470.20">
    <property type="entry name" value="ATP-grasp fold, B domain"/>
    <property type="match status" value="1"/>
</dbReference>
<evidence type="ECO:0000256" key="3">
    <source>
        <dbReference type="ARBA" id="ARBA00022598"/>
    </source>
</evidence>
<sequence length="331" mass="36714">MKPLDPYKPITLATVASHSALQILKAAKKTGLGTAAIAFNESAAFYKQFTFIDEIFETKPDKIEELEPVLSMRNTVFVPHGSFVEYCGPEKAEKFDVPFFGTRGLIEVEADQRKKMQLLREANIPTAEEYDSVDAAEPPVIVKRGGAKGGVGYFLAFSKKELTEKIHMVSAPYVIQRYVVGVPVYVHFFASPVFERVELFGADIRYESNVDGRVFGLAEPSFVVIGNKPVVLRESLLPRLHNYGVSFAKTVEKMLGAPMIGPFCLETIITDQLEIKAFEFSGRIVAGTNIYMGVGSPYSTLYFDKPMDMGERISLEIKQAAEKGLLDKIVT</sequence>
<name>A0A7C5YET4_CALS0</name>
<dbReference type="InterPro" id="IPR010672">
    <property type="entry name" value="IMP_biosynth_PurP_N"/>
</dbReference>
<accession>A0A7C5YET4</accession>
<keyword evidence="5" id="KW-0547">Nucleotide-binding</keyword>
<dbReference type="PANTHER" id="PTHR38147:SF2">
    <property type="entry name" value="5-FORMAMINOIMIDAZOLE-4-CARBOXAMIDE-1-(BETA)-D-RIBOFURANOSYL 5'-MONOPHOSPHATE SYNTHETASE"/>
    <property type="match status" value="1"/>
</dbReference>
<evidence type="ECO:0000256" key="7">
    <source>
        <dbReference type="ARBA" id="ARBA00022840"/>
    </source>
</evidence>
<dbReference type="Pfam" id="PF06849">
    <property type="entry name" value="DUF1246"/>
    <property type="match status" value="1"/>
</dbReference>
<dbReference type="InterPro" id="IPR016185">
    <property type="entry name" value="PreATP-grasp_dom_sf"/>
</dbReference>
<keyword evidence="6" id="KW-0658">Purine biosynthesis</keyword>
<keyword evidence="8" id="KW-0460">Magnesium</keyword>
<evidence type="ECO:0000256" key="8">
    <source>
        <dbReference type="ARBA" id="ARBA00022842"/>
    </source>
</evidence>
<dbReference type="GO" id="GO:0005524">
    <property type="term" value="F:ATP binding"/>
    <property type="evidence" value="ECO:0007669"/>
    <property type="project" value="UniProtKB-KW"/>
</dbReference>
<keyword evidence="9" id="KW-0464">Manganese</keyword>
<organism evidence="12">
    <name type="scientific">Caldiarchaeum subterraneum</name>
    <dbReference type="NCBI Taxonomy" id="311458"/>
    <lineage>
        <taxon>Archaea</taxon>
        <taxon>Nitrososphaerota</taxon>
        <taxon>Candidatus Caldarchaeales</taxon>
        <taxon>Candidatus Caldarchaeaceae</taxon>
        <taxon>Candidatus Caldarchaeum</taxon>
    </lineage>
</organism>
<evidence type="ECO:0000256" key="9">
    <source>
        <dbReference type="ARBA" id="ARBA00023211"/>
    </source>
</evidence>
<evidence type="ECO:0000256" key="1">
    <source>
        <dbReference type="ARBA" id="ARBA00001936"/>
    </source>
</evidence>
<evidence type="ECO:0000256" key="6">
    <source>
        <dbReference type="ARBA" id="ARBA00022755"/>
    </source>
</evidence>
<dbReference type="GO" id="GO:0006188">
    <property type="term" value="P:IMP biosynthetic process"/>
    <property type="evidence" value="ECO:0007669"/>
    <property type="project" value="InterPro"/>
</dbReference>
<reference evidence="12" key="1">
    <citation type="journal article" date="2020" name="mSystems">
        <title>Genome- and Community-Level Interaction Insights into Carbon Utilization and Element Cycling Functions of Hydrothermarchaeota in Hydrothermal Sediment.</title>
        <authorList>
            <person name="Zhou Z."/>
            <person name="Liu Y."/>
            <person name="Xu W."/>
            <person name="Pan J."/>
            <person name="Luo Z.H."/>
            <person name="Li M."/>
        </authorList>
    </citation>
    <scope>NUCLEOTIDE SEQUENCE [LARGE SCALE GENOMIC DNA]</scope>
    <source>
        <strain evidence="12">SpSt-1084</strain>
    </source>
</reference>
<evidence type="ECO:0000259" key="11">
    <source>
        <dbReference type="Pfam" id="PF06973"/>
    </source>
</evidence>
<evidence type="ECO:0000256" key="2">
    <source>
        <dbReference type="ARBA" id="ARBA00001946"/>
    </source>
</evidence>
<dbReference type="Gene3D" id="3.40.50.20">
    <property type="match status" value="1"/>
</dbReference>
<keyword evidence="7" id="KW-0067">ATP-binding</keyword>